<dbReference type="InterPro" id="IPR000160">
    <property type="entry name" value="GGDEF_dom"/>
</dbReference>
<dbReference type="PROSITE" id="PS50112">
    <property type="entry name" value="PAS"/>
    <property type="match status" value="1"/>
</dbReference>
<evidence type="ECO:0000259" key="5">
    <source>
        <dbReference type="PROSITE" id="PS50112"/>
    </source>
</evidence>
<dbReference type="AlphaFoldDB" id="Q1JVC4"/>
<feature type="coiled-coil region" evidence="3">
    <location>
        <begin position="470"/>
        <end position="497"/>
    </location>
</feature>
<evidence type="ECO:0000259" key="6">
    <source>
        <dbReference type="PROSITE" id="PS50887"/>
    </source>
</evidence>
<dbReference type="Gene3D" id="3.30.450.20">
    <property type="entry name" value="PAS domain"/>
    <property type="match status" value="1"/>
</dbReference>
<dbReference type="SUPFAM" id="SSF55073">
    <property type="entry name" value="Nucleotide cyclase"/>
    <property type="match status" value="1"/>
</dbReference>
<keyword evidence="8" id="KW-1185">Reference proteome</keyword>
<reference evidence="7" key="2">
    <citation type="submission" date="2006-05" db="EMBL/GenBank/DDBJ databases">
        <title>Sequencing of the draft genome and assembly of Desulfuromonas acetoxidans DSM 684.</title>
        <authorList>
            <consortium name="US DOE Joint Genome Institute (JGI-PGF)"/>
            <person name="Copeland A."/>
            <person name="Lucas S."/>
            <person name="Lapidus A."/>
            <person name="Barry K."/>
            <person name="Detter J.C."/>
            <person name="Glavina del Rio T."/>
            <person name="Hammon N."/>
            <person name="Israni S."/>
            <person name="Dalin E."/>
            <person name="Tice H."/>
            <person name="Bruce D."/>
            <person name="Pitluck S."/>
            <person name="Richardson P."/>
        </authorList>
    </citation>
    <scope>NUCLEOTIDE SEQUENCE [LARGE SCALE GENOMIC DNA]</scope>
    <source>
        <strain evidence="7">DSM 684</strain>
    </source>
</reference>
<feature type="transmembrane region" description="Helical" evidence="4">
    <location>
        <begin position="318"/>
        <end position="339"/>
    </location>
</feature>
<evidence type="ECO:0000313" key="8">
    <source>
        <dbReference type="Proteomes" id="UP000005695"/>
    </source>
</evidence>
<dbReference type="CDD" id="cd01949">
    <property type="entry name" value="GGDEF"/>
    <property type="match status" value="1"/>
</dbReference>
<dbReference type="PROSITE" id="PS50887">
    <property type="entry name" value="GGDEF"/>
    <property type="match status" value="1"/>
</dbReference>
<evidence type="ECO:0000256" key="1">
    <source>
        <dbReference type="ARBA" id="ARBA00012528"/>
    </source>
</evidence>
<dbReference type="SMART" id="SM00267">
    <property type="entry name" value="GGDEF"/>
    <property type="match status" value="1"/>
</dbReference>
<evidence type="ECO:0000313" key="7">
    <source>
        <dbReference type="EMBL" id="EAT14191.1"/>
    </source>
</evidence>
<name>Q1JVC4_DESA6</name>
<keyword evidence="4" id="KW-1133">Transmembrane helix</keyword>
<dbReference type="NCBIfam" id="TIGR00229">
    <property type="entry name" value="sensory_box"/>
    <property type="match status" value="1"/>
</dbReference>
<dbReference type="EMBL" id="AAEW02000044">
    <property type="protein sequence ID" value="EAT14191.1"/>
    <property type="molecule type" value="Genomic_DNA"/>
</dbReference>
<dbReference type="PANTHER" id="PTHR45138:SF9">
    <property type="entry name" value="DIGUANYLATE CYCLASE DGCM-RELATED"/>
    <property type="match status" value="1"/>
</dbReference>
<keyword evidence="4" id="KW-0812">Transmembrane</keyword>
<dbReference type="EC" id="2.7.7.65" evidence="1"/>
<dbReference type="InterPro" id="IPR050469">
    <property type="entry name" value="Diguanylate_Cyclase"/>
</dbReference>
<feature type="domain" description="PAS" evidence="5">
    <location>
        <begin position="353"/>
        <end position="425"/>
    </location>
</feature>
<comment type="caution">
    <text evidence="7">The sequence shown here is derived from an EMBL/GenBank/DDBJ whole genome shotgun (WGS) entry which is preliminary data.</text>
</comment>
<dbReference type="PANTHER" id="PTHR45138">
    <property type="entry name" value="REGULATORY COMPONENTS OF SENSORY TRANSDUCTION SYSTEM"/>
    <property type="match status" value="1"/>
</dbReference>
<organism evidence="7 8">
    <name type="scientific">Desulfuromonas acetoxidans (strain DSM 684 / 11070)</name>
    <dbReference type="NCBI Taxonomy" id="281689"/>
    <lineage>
        <taxon>Bacteria</taxon>
        <taxon>Pseudomonadati</taxon>
        <taxon>Thermodesulfobacteriota</taxon>
        <taxon>Desulfuromonadia</taxon>
        <taxon>Desulfuromonadales</taxon>
        <taxon>Desulfuromonadaceae</taxon>
        <taxon>Desulfuromonas</taxon>
    </lineage>
</organism>
<protein>
    <recommendedName>
        <fullName evidence="1">diguanylate cyclase</fullName>
        <ecNumber evidence="1">2.7.7.65</ecNumber>
    </recommendedName>
</protein>
<dbReference type="NCBIfam" id="TIGR00254">
    <property type="entry name" value="GGDEF"/>
    <property type="match status" value="1"/>
</dbReference>
<dbReference type="FunFam" id="3.30.70.270:FF:000001">
    <property type="entry name" value="Diguanylate cyclase domain protein"/>
    <property type="match status" value="1"/>
</dbReference>
<dbReference type="InterPro" id="IPR029787">
    <property type="entry name" value="Nucleotide_cyclase"/>
</dbReference>
<dbReference type="InterPro" id="IPR035965">
    <property type="entry name" value="PAS-like_dom_sf"/>
</dbReference>
<evidence type="ECO:0000256" key="2">
    <source>
        <dbReference type="ARBA" id="ARBA00034247"/>
    </source>
</evidence>
<dbReference type="GO" id="GO:0052621">
    <property type="term" value="F:diguanylate cyclase activity"/>
    <property type="evidence" value="ECO:0007669"/>
    <property type="project" value="UniProtKB-EC"/>
</dbReference>
<reference evidence="7" key="1">
    <citation type="submission" date="2006-05" db="EMBL/GenBank/DDBJ databases">
        <title>Annotation of the draft genome assembly of Desulfuromonas acetoxidans DSM 684.</title>
        <authorList>
            <consortium name="US DOE Joint Genome Institute (JGI-ORNL)"/>
            <person name="Larimer F."/>
            <person name="Land M."/>
            <person name="Hauser L."/>
        </authorList>
    </citation>
    <scope>NUCLEOTIDE SEQUENCE [LARGE SCALE GENOMIC DNA]</scope>
    <source>
        <strain evidence="7">DSM 684</strain>
    </source>
</reference>
<dbReference type="SMART" id="SM00091">
    <property type="entry name" value="PAS"/>
    <property type="match status" value="1"/>
</dbReference>
<evidence type="ECO:0000256" key="3">
    <source>
        <dbReference type="SAM" id="Coils"/>
    </source>
</evidence>
<gene>
    <name evidence="7" type="ORF">Dace_0050</name>
</gene>
<dbReference type="Proteomes" id="UP000005695">
    <property type="component" value="Unassembled WGS sequence"/>
</dbReference>
<dbReference type="InterPro" id="IPR043128">
    <property type="entry name" value="Rev_trsase/Diguanyl_cyclase"/>
</dbReference>
<keyword evidence="3" id="KW-0175">Coiled coil</keyword>
<accession>Q1JVC4</accession>
<dbReference type="Pfam" id="PF00990">
    <property type="entry name" value="GGDEF"/>
    <property type="match status" value="1"/>
</dbReference>
<evidence type="ECO:0000256" key="4">
    <source>
        <dbReference type="SAM" id="Phobius"/>
    </source>
</evidence>
<dbReference type="Gene3D" id="3.30.70.270">
    <property type="match status" value="1"/>
</dbReference>
<comment type="catalytic activity">
    <reaction evidence="2">
        <text>2 GTP = 3',3'-c-di-GMP + 2 diphosphate</text>
        <dbReference type="Rhea" id="RHEA:24898"/>
        <dbReference type="ChEBI" id="CHEBI:33019"/>
        <dbReference type="ChEBI" id="CHEBI:37565"/>
        <dbReference type="ChEBI" id="CHEBI:58805"/>
        <dbReference type="EC" id="2.7.7.65"/>
    </reaction>
</comment>
<dbReference type="OrthoDB" id="9790367at2"/>
<dbReference type="CDD" id="cd00130">
    <property type="entry name" value="PAS"/>
    <property type="match status" value="1"/>
</dbReference>
<dbReference type="InterPro" id="IPR000014">
    <property type="entry name" value="PAS"/>
</dbReference>
<feature type="domain" description="GGDEF" evidence="6">
    <location>
        <begin position="525"/>
        <end position="661"/>
    </location>
</feature>
<proteinExistence type="predicted"/>
<keyword evidence="4" id="KW-0472">Membrane</keyword>
<dbReference type="Pfam" id="PF13426">
    <property type="entry name" value="PAS_9"/>
    <property type="match status" value="1"/>
</dbReference>
<dbReference type="SUPFAM" id="SSF55785">
    <property type="entry name" value="PYP-like sensor domain (PAS domain)"/>
    <property type="match status" value="1"/>
</dbReference>
<dbReference type="RefSeq" id="WP_006003320.1">
    <property type="nucleotide sequence ID" value="NZ_AAEW02000044.1"/>
</dbReference>
<sequence>MKTIHAIVIFLVAVVLSAVLIGQRYKQLMNDHLMMRESSQKVALTTVTNTLRLVSRSLADEVLQKEDLLKLVHDIVYSGKEQRNELRGELYRCLYQMYARISQHSIRQFHFHFPDGRSMLRFHAPDKADDNLRPYRPSVVIANRQHIEVHGYESGRIVHGFRHVYPLNYHGIDIGSVEISNSFQQINKELSAITKPTKTELLFLMDKSDLWYKLSEGLDKLYTPSSLNPDYVIENQDASAYDHFGGTIQTSPFLEQLQLQLKKRSDLKTRMAEGNDFSFVVRYSSQLYSVIFHSIRNVSGQHAAYVVAFTPEPYLRSLLLNSIIQFGVALILFVVIFHYRIGLTLSRKKQEQTKDFLMTLSDNMGQGMYATDKEGKLTYINREAEKVLGLTSEESLNKCAHDLFHVDDSGHEQGCFILNAIIEGATCQQEMAFFRNRLNKEFPVELTCTPIFTEEKIVGTITLFHDITQRLKHQQELVEAKTQLEEANQHLSELARVDALTGIANRREFDQTLSSLWKSSYRKKERLGILMIDIDHFKFYNDQYGHQKGDNCLQQVVQAICQSCLRPEDFIARYGGEEFIVLLPQTAHDDAVHVAKRIQQKIAEKAIAHQKSPTKPVITLSIGVCSMIPHDLSSEQQFIDCADRRLYVAKNNGRNQICDQD</sequence>